<evidence type="ECO:0000256" key="1">
    <source>
        <dbReference type="SAM" id="MobiDB-lite"/>
    </source>
</evidence>
<comment type="caution">
    <text evidence="2">The sequence shown here is derived from an EMBL/GenBank/DDBJ whole genome shotgun (WGS) entry which is preliminary data.</text>
</comment>
<keyword evidence="3" id="KW-1185">Reference proteome</keyword>
<protein>
    <submittedName>
        <fullName evidence="2">Uncharacterized protein</fullName>
    </submittedName>
</protein>
<dbReference type="OrthoDB" id="3843863at2759"/>
<name>A0A9N8KEP9_9PEZI</name>
<organism evidence="2 3">
    <name type="scientific">Aureobasidium mustum</name>
    <dbReference type="NCBI Taxonomy" id="2773714"/>
    <lineage>
        <taxon>Eukaryota</taxon>
        <taxon>Fungi</taxon>
        <taxon>Dikarya</taxon>
        <taxon>Ascomycota</taxon>
        <taxon>Pezizomycotina</taxon>
        <taxon>Dothideomycetes</taxon>
        <taxon>Dothideomycetidae</taxon>
        <taxon>Dothideales</taxon>
        <taxon>Saccotheciaceae</taxon>
        <taxon>Aureobasidium</taxon>
    </lineage>
</organism>
<evidence type="ECO:0000313" key="3">
    <source>
        <dbReference type="Proteomes" id="UP000714618"/>
    </source>
</evidence>
<dbReference type="EMBL" id="CAIJEO010000013">
    <property type="protein sequence ID" value="CAD0101440.1"/>
    <property type="molecule type" value="Genomic_DNA"/>
</dbReference>
<reference evidence="2" key="1">
    <citation type="submission" date="2020-06" db="EMBL/GenBank/DDBJ databases">
        <authorList>
            <person name="Onetto C."/>
        </authorList>
    </citation>
    <scope>NUCLEOTIDE SEQUENCE</scope>
</reference>
<dbReference type="Proteomes" id="UP000714618">
    <property type="component" value="Unassembled WGS sequence"/>
</dbReference>
<evidence type="ECO:0000313" key="2">
    <source>
        <dbReference type="EMBL" id="CAD0101440.1"/>
    </source>
</evidence>
<gene>
    <name evidence="2" type="ORF">AWRI4233_LOCUS10265</name>
</gene>
<dbReference type="AlphaFoldDB" id="A0A9N8KEP9"/>
<accession>A0A9N8KEP9</accession>
<proteinExistence type="predicted"/>
<feature type="compositionally biased region" description="Low complexity" evidence="1">
    <location>
        <begin position="295"/>
        <end position="305"/>
    </location>
</feature>
<feature type="region of interest" description="Disordered" evidence="1">
    <location>
        <begin position="275"/>
        <end position="355"/>
    </location>
</feature>
<feature type="compositionally biased region" description="Basic and acidic residues" evidence="1">
    <location>
        <begin position="346"/>
        <end position="355"/>
    </location>
</feature>
<feature type="compositionally biased region" description="Basic residues" evidence="1">
    <location>
        <begin position="322"/>
        <end position="335"/>
    </location>
</feature>
<sequence>MSAQVPDATDAAHATVLDHEVFEEELKRADALVYADRRIDRYSPDVLLQVRINLPTHIVFARYIERFQYQLLWYPDQEEWVHGWPVPGVKLLTAHRTYPKRDTVLLMFTQHMAVWRKLQLSQVSRLIMFIECVNEDNVVGELQITYLLTRAARRVNEGTLPMDQFRDDMSRVFLAVRDGKGPLRGDEGFPRVLFTANLANERFPLDDDGKPRWKDIDRAFNSTRSAWPKFVSERPCEGGSELTLIIPKFFWPYIEAISDSYRFAGYVDKEKHKEMFPDRRLFTPSPEPEPEQESEPQPRQTPTTKAKSKRSKEKAKEPAKNKITKQRSKKSKRATAHAIISAASWRHADKNATTT</sequence>